<dbReference type="InterPro" id="IPR036388">
    <property type="entry name" value="WH-like_DNA-bd_sf"/>
</dbReference>
<dbReference type="Gene3D" id="1.10.10.10">
    <property type="entry name" value="Winged helix-like DNA-binding domain superfamily/Winged helix DNA-binding domain"/>
    <property type="match status" value="1"/>
</dbReference>
<proteinExistence type="predicted"/>
<dbReference type="InterPro" id="IPR000524">
    <property type="entry name" value="Tscrpt_reg_HTH_GntR"/>
</dbReference>
<accession>A0A4D7CQN5</accession>
<dbReference type="InterPro" id="IPR028978">
    <property type="entry name" value="Chorismate_lyase_/UTRA_dom_sf"/>
</dbReference>
<dbReference type="SUPFAM" id="SSF46785">
    <property type="entry name" value="Winged helix' DNA-binding domain"/>
    <property type="match status" value="1"/>
</dbReference>
<evidence type="ECO:0000313" key="6">
    <source>
        <dbReference type="Proteomes" id="UP000298615"/>
    </source>
</evidence>
<keyword evidence="6" id="KW-1185">Reference proteome</keyword>
<dbReference type="InterPro" id="IPR036390">
    <property type="entry name" value="WH_DNA-bd_sf"/>
</dbReference>
<dbReference type="PROSITE" id="PS50949">
    <property type="entry name" value="HTH_GNTR"/>
    <property type="match status" value="1"/>
</dbReference>
<evidence type="ECO:0000256" key="4">
    <source>
        <dbReference type="ARBA" id="ARBA00023163"/>
    </source>
</evidence>
<dbReference type="PRINTS" id="PR00035">
    <property type="entry name" value="HTHGNTR"/>
</dbReference>
<dbReference type="KEGG" id="vao:FA707_05100"/>
<keyword evidence="3" id="KW-0238">DNA-binding</keyword>
<protein>
    <submittedName>
        <fullName evidence="5">GntR family transcriptional regulator</fullName>
    </submittedName>
</protein>
<dbReference type="SMART" id="SM00866">
    <property type="entry name" value="UTRA"/>
    <property type="match status" value="1"/>
</dbReference>
<dbReference type="Gene3D" id="3.40.1410.10">
    <property type="entry name" value="Chorismate lyase-like"/>
    <property type="match status" value="1"/>
</dbReference>
<dbReference type="EMBL" id="CP039712">
    <property type="protein sequence ID" value="QCI86379.1"/>
    <property type="molecule type" value="Genomic_DNA"/>
</dbReference>
<dbReference type="Proteomes" id="UP000298615">
    <property type="component" value="Chromosome"/>
</dbReference>
<dbReference type="FunFam" id="3.40.1410.10:FF:000008">
    <property type="entry name" value="Transcriptional regulator, GntR family"/>
    <property type="match status" value="1"/>
</dbReference>
<dbReference type="OrthoDB" id="9815017at2"/>
<dbReference type="Pfam" id="PF00392">
    <property type="entry name" value="GntR"/>
    <property type="match status" value="1"/>
</dbReference>
<reference evidence="5 6" key="1">
    <citation type="submission" date="2019-04" db="EMBL/GenBank/DDBJ databases">
        <title>Vagococcus sp. nov., isolated from faeces of yaks (Bos grunniens).</title>
        <authorList>
            <person name="Ge Y."/>
        </authorList>
    </citation>
    <scope>NUCLEOTIDE SEQUENCE [LARGE SCALE GENOMIC DNA]</scope>
    <source>
        <strain evidence="5 6">MN-17</strain>
    </source>
</reference>
<dbReference type="Pfam" id="PF07702">
    <property type="entry name" value="UTRA"/>
    <property type="match status" value="1"/>
</dbReference>
<evidence type="ECO:0000256" key="1">
    <source>
        <dbReference type="ARBA" id="ARBA00022491"/>
    </source>
</evidence>
<dbReference type="CDD" id="cd07377">
    <property type="entry name" value="WHTH_GntR"/>
    <property type="match status" value="1"/>
</dbReference>
<organism evidence="5 6">
    <name type="scientific">Vagococcus zengguangii</name>
    <dbReference type="NCBI Taxonomy" id="2571750"/>
    <lineage>
        <taxon>Bacteria</taxon>
        <taxon>Bacillati</taxon>
        <taxon>Bacillota</taxon>
        <taxon>Bacilli</taxon>
        <taxon>Lactobacillales</taxon>
        <taxon>Enterococcaceae</taxon>
        <taxon>Vagococcus</taxon>
    </lineage>
</organism>
<dbReference type="GO" id="GO:0045892">
    <property type="term" value="P:negative regulation of DNA-templated transcription"/>
    <property type="evidence" value="ECO:0007669"/>
    <property type="project" value="TreeGrafter"/>
</dbReference>
<dbReference type="PANTHER" id="PTHR44846">
    <property type="entry name" value="MANNOSYL-D-GLYCERATE TRANSPORT/METABOLISM SYSTEM REPRESSOR MNGR-RELATED"/>
    <property type="match status" value="1"/>
</dbReference>
<dbReference type="AlphaFoldDB" id="A0A4D7CQN5"/>
<dbReference type="InterPro" id="IPR011663">
    <property type="entry name" value="UTRA"/>
</dbReference>
<name>A0A4D7CQN5_9ENTE</name>
<gene>
    <name evidence="5" type="ORF">FA707_05100</name>
</gene>
<keyword evidence="2" id="KW-0805">Transcription regulation</keyword>
<evidence type="ECO:0000256" key="2">
    <source>
        <dbReference type="ARBA" id="ARBA00023015"/>
    </source>
</evidence>
<sequence>MTKYEYIADIIRKRILAGEYPENTLIPNQVELVEEFQVSRMTIKKAINILMMEGLVYSQRGLGTTVLNNQLPERSATLATDYSGLTKGLEGKEIKTDVIKFDVAFPDEFIQEKLKITAHQPVYEIIRLRNVENEPYTLEHTFMPVDLVPGLNEEISSHSIYSYLEEIGIEFAGAHRNIHADKSTELDHQYLDCQPSDPVLEVEQVVYLKNSRPIEFSRSRNRYDKKSYTVLDVM</sequence>
<keyword evidence="4" id="KW-0804">Transcription</keyword>
<dbReference type="SMART" id="SM00345">
    <property type="entry name" value="HTH_GNTR"/>
    <property type="match status" value="1"/>
</dbReference>
<evidence type="ECO:0000313" key="5">
    <source>
        <dbReference type="EMBL" id="QCI86379.1"/>
    </source>
</evidence>
<dbReference type="RefSeq" id="WP_136953210.1">
    <property type="nucleotide sequence ID" value="NZ_CP039712.1"/>
</dbReference>
<keyword evidence="1" id="KW-0678">Repressor</keyword>
<dbReference type="PANTHER" id="PTHR44846:SF5">
    <property type="entry name" value="HTH-TYPE TRANSCRIPTIONAL REGULATOR GMUR"/>
    <property type="match status" value="1"/>
</dbReference>
<dbReference type="GO" id="GO:0003700">
    <property type="term" value="F:DNA-binding transcription factor activity"/>
    <property type="evidence" value="ECO:0007669"/>
    <property type="project" value="InterPro"/>
</dbReference>
<dbReference type="InterPro" id="IPR050679">
    <property type="entry name" value="Bact_HTH_transcr_reg"/>
</dbReference>
<evidence type="ECO:0000256" key="3">
    <source>
        <dbReference type="ARBA" id="ARBA00023125"/>
    </source>
</evidence>
<dbReference type="SUPFAM" id="SSF64288">
    <property type="entry name" value="Chorismate lyase-like"/>
    <property type="match status" value="1"/>
</dbReference>
<dbReference type="GO" id="GO:0003677">
    <property type="term" value="F:DNA binding"/>
    <property type="evidence" value="ECO:0007669"/>
    <property type="project" value="UniProtKB-KW"/>
</dbReference>